<dbReference type="SMART" id="SM00327">
    <property type="entry name" value="VWA"/>
    <property type="match status" value="1"/>
</dbReference>
<sequence>MKSIQLRTAVLLAASAVCQPLAATAQEAPRTIIVMDGSGSMWGQIDGRAKLEIAREAVARVVQGIPVQQELGLLAYGHRTKGNCSDIELLVPPGQGTGPAIVDAVNAMRFLGKTPLSAAVRQAAEALRYGEESATVVLVTDGLETCEADPCALASELEAAGVNFTAHVVGFGLTKEEGAQVACLAENTGGRYIEAANAGELVSALTEAISMEPPKANTHFPGKPLMPAIQLQATGGAIGAESAAPGQPDFPRTGTAEDCRALAEADAAAAAWMFEPPGSYFVEEPRCRLYGYSTEMDWAVYPPEDGWVSGFKPDAILFVRPLEEPAYQPGKAGMINRGPYAVGSVQIDLGVSVEGTETGGAALALRLYPVGSTSSDGVITYSTVEGSQGGKDAGINLDAPGQYLLRLETWGGEVLDEMVIDAAADPAVILTAPSAAAPGAPIAVETQGRQLRLDRIEIWQGDGRHDWGRSLSELAAGESLLAPSEPGTYDLVYMGYNAAGEYAEFARIPVEVRKLDKTEGETQGRQKVADAGSATGAKEDVAYSCDGPAPCPVTDGATGLSFLLPAGWWTDQPTSEGYTTGAQAAGENFPPRVTFFRHGSGDALVLGPRQWVAMNGPCEDAGALGPFCMFESADPQVLAAFQLVRATLKWEQSQASAPAAPGCADAQGHGPDACEGGKEAGGKAFADYPHRCLPGDRTADGCSMRDAATGLTFDLPENWVADVTPASPLPRAEFAEQAGSAHSLWLNPADWPQGDRGCFLTRAGQLCTDPDRIDEALARDLQKLQVTLTTGEVLRRCGNEDCTFEQRNPAFAGKLPAGWSVEVARPLADGRLSAWFFDQDGGGNFKLAGLNKDGGEACRQTPLGALCEFTPYISTQEMDLIAANFSGGSTPSRALPSAVQVDAATLDTVLSILRSR</sequence>
<accession>A0A0U3PJM4</accession>
<dbReference type="InterPro" id="IPR002035">
    <property type="entry name" value="VWF_A"/>
</dbReference>
<dbReference type="AlphaFoldDB" id="A0A0U3PJM4"/>
<dbReference type="InterPro" id="IPR036465">
    <property type="entry name" value="vWFA_dom_sf"/>
</dbReference>
<reference evidence="3 4" key="1">
    <citation type="submission" date="2015-10" db="EMBL/GenBank/DDBJ databases">
        <title>The world's first case of liver abscess caused by Pannonibacter phragmitetus.</title>
        <authorList>
            <person name="Ming D."/>
            <person name="Wang M."/>
            <person name="Zhou Y."/>
            <person name="Jiang T."/>
            <person name="Hu S."/>
        </authorList>
    </citation>
    <scope>NUCLEOTIDE SEQUENCE [LARGE SCALE GENOMIC DNA]</scope>
    <source>
        <strain evidence="3 4">31801</strain>
    </source>
</reference>
<evidence type="ECO:0000256" key="1">
    <source>
        <dbReference type="SAM" id="SignalP"/>
    </source>
</evidence>
<dbReference type="Pfam" id="PF13519">
    <property type="entry name" value="VWA_2"/>
    <property type="match status" value="1"/>
</dbReference>
<evidence type="ECO:0000259" key="2">
    <source>
        <dbReference type="PROSITE" id="PS50234"/>
    </source>
</evidence>
<name>A0A0U3PJM4_9HYPH</name>
<evidence type="ECO:0000313" key="3">
    <source>
        <dbReference type="EMBL" id="ALV29091.1"/>
    </source>
</evidence>
<gene>
    <name evidence="3" type="ORF">APZ00_20285</name>
</gene>
<proteinExistence type="predicted"/>
<dbReference type="STRING" id="121719.APZ00_20285"/>
<organism evidence="3 4">
    <name type="scientific">Pannonibacter phragmitetus</name>
    <dbReference type="NCBI Taxonomy" id="121719"/>
    <lineage>
        <taxon>Bacteria</taxon>
        <taxon>Pseudomonadati</taxon>
        <taxon>Pseudomonadota</taxon>
        <taxon>Alphaproteobacteria</taxon>
        <taxon>Hyphomicrobiales</taxon>
        <taxon>Stappiaceae</taxon>
        <taxon>Pannonibacter</taxon>
    </lineage>
</organism>
<dbReference type="EMBL" id="CP013068">
    <property type="protein sequence ID" value="ALV29091.1"/>
    <property type="molecule type" value="Genomic_DNA"/>
</dbReference>
<dbReference type="KEGG" id="pphr:APZ00_20285"/>
<feature type="domain" description="VWFA" evidence="2">
    <location>
        <begin position="30"/>
        <end position="209"/>
    </location>
</feature>
<dbReference type="RefSeq" id="WP_058900014.1">
    <property type="nucleotide sequence ID" value="NZ_CP013068.1"/>
</dbReference>
<dbReference type="PROSITE" id="PS50234">
    <property type="entry name" value="VWFA"/>
    <property type="match status" value="1"/>
</dbReference>
<feature type="signal peptide" evidence="1">
    <location>
        <begin position="1"/>
        <end position="25"/>
    </location>
</feature>
<dbReference type="Proteomes" id="UP000064921">
    <property type="component" value="Chromosome"/>
</dbReference>
<evidence type="ECO:0000313" key="4">
    <source>
        <dbReference type="Proteomes" id="UP000064921"/>
    </source>
</evidence>
<feature type="chain" id="PRO_5006843049" description="VWFA domain-containing protein" evidence="1">
    <location>
        <begin position="26"/>
        <end position="916"/>
    </location>
</feature>
<dbReference type="Gene3D" id="3.40.50.410">
    <property type="entry name" value="von Willebrand factor, type A domain"/>
    <property type="match status" value="1"/>
</dbReference>
<keyword evidence="1" id="KW-0732">Signal</keyword>
<dbReference type="SUPFAM" id="SSF53300">
    <property type="entry name" value="vWA-like"/>
    <property type="match status" value="1"/>
</dbReference>
<keyword evidence="4" id="KW-1185">Reference proteome</keyword>
<protein>
    <recommendedName>
        <fullName evidence="2">VWFA domain-containing protein</fullName>
    </recommendedName>
</protein>